<dbReference type="Proteomes" id="UP000777784">
    <property type="component" value="Unassembled WGS sequence"/>
</dbReference>
<evidence type="ECO:0000313" key="3">
    <source>
        <dbReference type="Proteomes" id="UP000777784"/>
    </source>
</evidence>
<evidence type="ECO:0000256" key="1">
    <source>
        <dbReference type="SAM" id="MobiDB-lite"/>
    </source>
</evidence>
<gene>
    <name evidence="2" type="ORF">KJ970_07520</name>
</gene>
<feature type="compositionally biased region" description="Polar residues" evidence="1">
    <location>
        <begin position="35"/>
        <end position="46"/>
    </location>
</feature>
<accession>A0A948RWC4</accession>
<proteinExistence type="predicted"/>
<sequence>MDFLDNPDVMTPEQRLRELAAILAAGYLRLRTRQSELSSPENSNSFGDKELDVSGHPSSCLDNGLTGRDPVQEEVPE</sequence>
<comment type="caution">
    <text evidence="2">The sequence shown here is derived from an EMBL/GenBank/DDBJ whole genome shotgun (WGS) entry which is preliminary data.</text>
</comment>
<dbReference type="AlphaFoldDB" id="A0A948RWC4"/>
<dbReference type="EMBL" id="JAHJDP010000036">
    <property type="protein sequence ID" value="MBU2690763.1"/>
    <property type="molecule type" value="Genomic_DNA"/>
</dbReference>
<evidence type="ECO:0000313" key="2">
    <source>
        <dbReference type="EMBL" id="MBU2690763.1"/>
    </source>
</evidence>
<reference evidence="2" key="1">
    <citation type="submission" date="2021-05" db="EMBL/GenBank/DDBJ databases">
        <title>Energy efficiency and biological interactions define the core microbiome of deep oligotrophic groundwater.</title>
        <authorList>
            <person name="Mehrshad M."/>
            <person name="Lopez-Fernandez M."/>
            <person name="Bell E."/>
            <person name="Bernier-Latmani R."/>
            <person name="Bertilsson S."/>
            <person name="Dopson M."/>
        </authorList>
    </citation>
    <scope>NUCLEOTIDE SEQUENCE</scope>
    <source>
        <strain evidence="2">Modern_marine.mb.64</strain>
    </source>
</reference>
<organism evidence="2 3">
    <name type="scientific">Eiseniibacteriota bacterium</name>
    <dbReference type="NCBI Taxonomy" id="2212470"/>
    <lineage>
        <taxon>Bacteria</taxon>
        <taxon>Candidatus Eiseniibacteriota</taxon>
    </lineage>
</organism>
<name>A0A948RWC4_UNCEI</name>
<feature type="region of interest" description="Disordered" evidence="1">
    <location>
        <begin position="32"/>
        <end position="77"/>
    </location>
</feature>
<protein>
    <submittedName>
        <fullName evidence="2">Uncharacterized protein</fullName>
    </submittedName>
</protein>